<dbReference type="GO" id="GO:0003700">
    <property type="term" value="F:DNA-binding transcription factor activity"/>
    <property type="evidence" value="ECO:0007669"/>
    <property type="project" value="InterPro"/>
</dbReference>
<name>A0AAW1S8B7_9CHLO</name>
<evidence type="ECO:0000259" key="5">
    <source>
        <dbReference type="PROSITE" id="PS50217"/>
    </source>
</evidence>
<dbReference type="SUPFAM" id="SSF57959">
    <property type="entry name" value="Leucine zipper domain"/>
    <property type="match status" value="1"/>
</dbReference>
<accession>A0AAW1S8B7</accession>
<feature type="domain" description="BZIP" evidence="5">
    <location>
        <begin position="191"/>
        <end position="251"/>
    </location>
</feature>
<evidence type="ECO:0000256" key="4">
    <source>
        <dbReference type="SAM" id="MobiDB-lite"/>
    </source>
</evidence>
<feature type="region of interest" description="Disordered" evidence="4">
    <location>
        <begin position="1"/>
        <end position="36"/>
    </location>
</feature>
<dbReference type="PANTHER" id="PTHR46391:SF35">
    <property type="entry name" value="BASIC LEUCINE ZIPPER 34-LIKE ISOFORM X1"/>
    <property type="match status" value="1"/>
</dbReference>
<feature type="compositionally biased region" description="Basic residues" evidence="4">
    <location>
        <begin position="132"/>
        <end position="148"/>
    </location>
</feature>
<dbReference type="InterPro" id="IPR046347">
    <property type="entry name" value="bZIP_sf"/>
</dbReference>
<organism evidence="6 7">
    <name type="scientific">Elliptochloris bilobata</name>
    <dbReference type="NCBI Taxonomy" id="381761"/>
    <lineage>
        <taxon>Eukaryota</taxon>
        <taxon>Viridiplantae</taxon>
        <taxon>Chlorophyta</taxon>
        <taxon>core chlorophytes</taxon>
        <taxon>Trebouxiophyceae</taxon>
        <taxon>Trebouxiophyceae incertae sedis</taxon>
        <taxon>Elliptochloris clade</taxon>
        <taxon>Elliptochloris</taxon>
    </lineage>
</organism>
<comment type="caution">
    <text evidence="6">The sequence shown here is derived from an EMBL/GenBank/DDBJ whole genome shotgun (WGS) entry which is preliminary data.</text>
</comment>
<keyword evidence="3" id="KW-0539">Nucleus</keyword>
<dbReference type="PROSITE" id="PS50217">
    <property type="entry name" value="BZIP"/>
    <property type="match status" value="1"/>
</dbReference>
<evidence type="ECO:0000256" key="2">
    <source>
        <dbReference type="ARBA" id="ARBA00023163"/>
    </source>
</evidence>
<evidence type="ECO:0000313" key="7">
    <source>
        <dbReference type="Proteomes" id="UP001445335"/>
    </source>
</evidence>
<dbReference type="GO" id="GO:0005634">
    <property type="term" value="C:nucleus"/>
    <property type="evidence" value="ECO:0007669"/>
    <property type="project" value="TreeGrafter"/>
</dbReference>
<keyword evidence="7" id="KW-1185">Reference proteome</keyword>
<evidence type="ECO:0000313" key="6">
    <source>
        <dbReference type="EMBL" id="KAK9841862.1"/>
    </source>
</evidence>
<feature type="compositionally biased region" description="Acidic residues" evidence="4">
    <location>
        <begin position="170"/>
        <end position="184"/>
    </location>
</feature>
<feature type="region of interest" description="Disordered" evidence="4">
    <location>
        <begin position="52"/>
        <end position="187"/>
    </location>
</feature>
<dbReference type="PROSITE" id="PS00036">
    <property type="entry name" value="BZIP_BASIC"/>
    <property type="match status" value="1"/>
</dbReference>
<dbReference type="Gene3D" id="1.20.5.170">
    <property type="match status" value="1"/>
</dbReference>
<dbReference type="InterPro" id="IPR004827">
    <property type="entry name" value="bZIP"/>
</dbReference>
<dbReference type="GO" id="GO:0003677">
    <property type="term" value="F:DNA binding"/>
    <property type="evidence" value="ECO:0007669"/>
    <property type="project" value="TreeGrafter"/>
</dbReference>
<dbReference type="InterPro" id="IPR052483">
    <property type="entry name" value="bZIP_transcription_regulators"/>
</dbReference>
<feature type="compositionally biased region" description="Acidic residues" evidence="4">
    <location>
        <begin position="113"/>
        <end position="124"/>
    </location>
</feature>
<proteinExistence type="predicted"/>
<dbReference type="PANTHER" id="PTHR46391">
    <property type="entry name" value="BASIC LEUCINE ZIPPER 34"/>
    <property type="match status" value="1"/>
</dbReference>
<dbReference type="AlphaFoldDB" id="A0AAW1S8B7"/>
<dbReference type="CDD" id="cd14703">
    <property type="entry name" value="bZIP_plant_RF2"/>
    <property type="match status" value="1"/>
</dbReference>
<sequence>MWDMDAPAVQPFTGEGRSLRSAQRTKQPASEAGGSALTDEHLFSMFAELDMPLGVDGGDLSPSCDPLGSAKFGSAAPAAPGVLPYQSPCPAPSWDEPADAGASASDGGLSGEPDLDELDEDSGDDSGPPRGRGGRGRGRGARCGRGHSRPAAEAKARGRGRVRARARELEDADEWTDGEDEEADVGGGRGRVKRVMANRQSAQRSRMRKLQFISDLEAEVSRLQGDLAQLSPTVAALRTKHAGLTVTHDELRACAIGLVQKCRQAESVNALLRQECQRLRSAQQGRPPHFPVALSDKPPGRSCGVGAPGFAEPTAFLASAGMLQTGTQLQG</sequence>
<dbReference type="Pfam" id="PF00170">
    <property type="entry name" value="bZIP_1"/>
    <property type="match status" value="1"/>
</dbReference>
<evidence type="ECO:0000256" key="1">
    <source>
        <dbReference type="ARBA" id="ARBA00023015"/>
    </source>
</evidence>
<keyword evidence="1" id="KW-0805">Transcription regulation</keyword>
<evidence type="ECO:0000256" key="3">
    <source>
        <dbReference type="ARBA" id="ARBA00023242"/>
    </source>
</evidence>
<reference evidence="6 7" key="1">
    <citation type="journal article" date="2024" name="Nat. Commun.">
        <title>Phylogenomics reveals the evolutionary origins of lichenization in chlorophyte algae.</title>
        <authorList>
            <person name="Puginier C."/>
            <person name="Libourel C."/>
            <person name="Otte J."/>
            <person name="Skaloud P."/>
            <person name="Haon M."/>
            <person name="Grisel S."/>
            <person name="Petersen M."/>
            <person name="Berrin J.G."/>
            <person name="Delaux P.M."/>
            <person name="Dal Grande F."/>
            <person name="Keller J."/>
        </authorList>
    </citation>
    <scope>NUCLEOTIDE SEQUENCE [LARGE SCALE GENOMIC DNA]</scope>
    <source>
        <strain evidence="6 7">SAG 245.80</strain>
    </source>
</reference>
<keyword evidence="2" id="KW-0804">Transcription</keyword>
<dbReference type="GO" id="GO:0045893">
    <property type="term" value="P:positive regulation of DNA-templated transcription"/>
    <property type="evidence" value="ECO:0007669"/>
    <property type="project" value="TreeGrafter"/>
</dbReference>
<dbReference type="InterPro" id="IPR044759">
    <property type="entry name" value="bZIP_RF2"/>
</dbReference>
<dbReference type="EMBL" id="JALJOU010000010">
    <property type="protein sequence ID" value="KAK9841862.1"/>
    <property type="molecule type" value="Genomic_DNA"/>
</dbReference>
<protein>
    <recommendedName>
        <fullName evidence="5">BZIP domain-containing protein</fullName>
    </recommendedName>
</protein>
<dbReference type="SMART" id="SM00338">
    <property type="entry name" value="BRLZ"/>
    <property type="match status" value="1"/>
</dbReference>
<dbReference type="Proteomes" id="UP001445335">
    <property type="component" value="Unassembled WGS sequence"/>
</dbReference>
<gene>
    <name evidence="6" type="ORF">WJX81_007875</name>
</gene>